<gene>
    <name evidence="1" type="ORF">S01H4_40631</name>
</gene>
<dbReference type="AlphaFoldDB" id="X1C8X3"/>
<feature type="non-terminal residue" evidence="1">
    <location>
        <position position="1"/>
    </location>
</feature>
<dbReference type="EMBL" id="BART01022152">
    <property type="protein sequence ID" value="GAG92858.1"/>
    <property type="molecule type" value="Genomic_DNA"/>
</dbReference>
<proteinExistence type="predicted"/>
<evidence type="ECO:0000313" key="1">
    <source>
        <dbReference type="EMBL" id="GAG92858.1"/>
    </source>
</evidence>
<comment type="caution">
    <text evidence="1">The sequence shown here is derived from an EMBL/GenBank/DDBJ whole genome shotgun (WGS) entry which is preliminary data.</text>
</comment>
<organism evidence="1">
    <name type="scientific">marine sediment metagenome</name>
    <dbReference type="NCBI Taxonomy" id="412755"/>
    <lineage>
        <taxon>unclassified sequences</taxon>
        <taxon>metagenomes</taxon>
        <taxon>ecological metagenomes</taxon>
    </lineage>
</organism>
<accession>X1C8X3</accession>
<protein>
    <submittedName>
        <fullName evidence="1">Uncharacterized protein</fullName>
    </submittedName>
</protein>
<name>X1C8X3_9ZZZZ</name>
<reference evidence="1" key="1">
    <citation type="journal article" date="2014" name="Front. Microbiol.">
        <title>High frequency of phylogenetically diverse reductive dehalogenase-homologous genes in deep subseafloor sedimentary metagenomes.</title>
        <authorList>
            <person name="Kawai M."/>
            <person name="Futagami T."/>
            <person name="Toyoda A."/>
            <person name="Takaki Y."/>
            <person name="Nishi S."/>
            <person name="Hori S."/>
            <person name="Arai W."/>
            <person name="Tsubouchi T."/>
            <person name="Morono Y."/>
            <person name="Uchiyama I."/>
            <person name="Ito T."/>
            <person name="Fujiyama A."/>
            <person name="Inagaki F."/>
            <person name="Takami H."/>
        </authorList>
    </citation>
    <scope>NUCLEOTIDE SEQUENCE</scope>
    <source>
        <strain evidence="1">Expedition CK06-06</strain>
    </source>
</reference>
<sequence length="53" mass="6071">LKNLDNVYKKTGNDYIKVITNLSESDIKIGTSWLLNIVENTRNAILKYLPSFV</sequence>